<sequence length="124" mass="13985">MFEKNTKQETTEIVAIVSGGVELPKHRWELNLNTSVCEGEWPKPVLLICNGRRRTLATIRTKFYIRGIVNLDTGDGHYFLASSGPLPPTMERSSMSPSGWSHRDIAHNVLYRHWTHAVITGSVL</sequence>
<name>A0ABD0XX23_9HEMI</name>
<evidence type="ECO:0000313" key="2">
    <source>
        <dbReference type="Proteomes" id="UP001558652"/>
    </source>
</evidence>
<keyword evidence="2" id="KW-1185">Reference proteome</keyword>
<dbReference type="Proteomes" id="UP001558652">
    <property type="component" value="Unassembled WGS sequence"/>
</dbReference>
<comment type="caution">
    <text evidence="1">The sequence shown here is derived from an EMBL/GenBank/DDBJ whole genome shotgun (WGS) entry which is preliminary data.</text>
</comment>
<dbReference type="EMBL" id="JBFDAA010000019">
    <property type="protein sequence ID" value="KAL1115703.1"/>
    <property type="molecule type" value="Genomic_DNA"/>
</dbReference>
<proteinExistence type="predicted"/>
<dbReference type="AlphaFoldDB" id="A0ABD0XX23"/>
<accession>A0ABD0XX23</accession>
<organism evidence="1 2">
    <name type="scientific">Ranatra chinensis</name>
    <dbReference type="NCBI Taxonomy" id="642074"/>
    <lineage>
        <taxon>Eukaryota</taxon>
        <taxon>Metazoa</taxon>
        <taxon>Ecdysozoa</taxon>
        <taxon>Arthropoda</taxon>
        <taxon>Hexapoda</taxon>
        <taxon>Insecta</taxon>
        <taxon>Pterygota</taxon>
        <taxon>Neoptera</taxon>
        <taxon>Paraneoptera</taxon>
        <taxon>Hemiptera</taxon>
        <taxon>Heteroptera</taxon>
        <taxon>Panheteroptera</taxon>
        <taxon>Nepomorpha</taxon>
        <taxon>Nepidae</taxon>
        <taxon>Ranatrinae</taxon>
        <taxon>Ranatra</taxon>
    </lineage>
</organism>
<evidence type="ECO:0000313" key="1">
    <source>
        <dbReference type="EMBL" id="KAL1115703.1"/>
    </source>
</evidence>
<protein>
    <submittedName>
        <fullName evidence="1">Uncharacterized protein</fullName>
    </submittedName>
</protein>
<gene>
    <name evidence="1" type="ORF">AAG570_005993</name>
</gene>
<reference evidence="1 2" key="1">
    <citation type="submission" date="2024-07" db="EMBL/GenBank/DDBJ databases">
        <title>Chromosome-level genome assembly of the water stick insect Ranatra chinensis (Heteroptera: Nepidae).</title>
        <authorList>
            <person name="Liu X."/>
        </authorList>
    </citation>
    <scope>NUCLEOTIDE SEQUENCE [LARGE SCALE GENOMIC DNA]</scope>
    <source>
        <strain evidence="1">Cailab_2021Rc</strain>
        <tissue evidence="1">Muscle</tissue>
    </source>
</reference>